<proteinExistence type="predicted"/>
<evidence type="ECO:0000313" key="1">
    <source>
        <dbReference type="EMBL" id="ORO61830.1"/>
    </source>
</evidence>
<dbReference type="AlphaFoldDB" id="A0A1X1HLL3"/>
<comment type="caution">
    <text evidence="1">The sequence shown here is derived from an EMBL/GenBank/DDBJ whole genome shotgun (WGS) entry which is preliminary data.</text>
</comment>
<accession>A0A1X1HLL3</accession>
<evidence type="ECO:0000313" key="2">
    <source>
        <dbReference type="Proteomes" id="UP000193350"/>
    </source>
</evidence>
<protein>
    <submittedName>
        <fullName evidence="1">LexA family transcriptional regulator</fullName>
    </submittedName>
</protein>
<dbReference type="Proteomes" id="UP000193350">
    <property type="component" value="Unassembled WGS sequence"/>
</dbReference>
<gene>
    <name evidence="1" type="ORF">B7718_03060</name>
</gene>
<organism evidence="1 2">
    <name type="scientific">Streptococcus oralis subsp. oralis</name>
    <dbReference type="NCBI Taxonomy" id="1891914"/>
    <lineage>
        <taxon>Bacteria</taxon>
        <taxon>Bacillati</taxon>
        <taxon>Bacillota</taxon>
        <taxon>Bacilli</taxon>
        <taxon>Lactobacillales</taxon>
        <taxon>Streptococcaceae</taxon>
        <taxon>Streptococcus</taxon>
    </lineage>
</organism>
<reference evidence="1 2" key="1">
    <citation type="journal article" date="2016" name="Eur. J. Clin. Microbiol. Infect. Dis.">
        <title>Whole genome sequencing as a tool for phylogenetic analysis of clinical strains of Mitis group streptococci.</title>
        <authorList>
            <person name="Rasmussen L.H."/>
            <person name="Dargis R."/>
            <person name="Hojholt K."/>
            <person name="Christensen J.J."/>
            <person name="Skovgaard O."/>
            <person name="Justesen U.S."/>
            <person name="Rosenvinge F.S."/>
            <person name="Moser C."/>
            <person name="Lukjancenko O."/>
            <person name="Rasmussen S."/>
            <person name="Nielsen X.C."/>
        </authorList>
    </citation>
    <scope>NUCLEOTIDE SEQUENCE [LARGE SCALE GENOMIC DNA]</scope>
    <source>
        <strain evidence="1 2">RH_1735_08</strain>
    </source>
</reference>
<name>A0A1X1HLL3_STROR</name>
<sequence>MSRFLEATHAFEKYRKTTPLFKKSQKINLKRTPKLLDFCIFVLNFFQQKREK</sequence>
<dbReference type="EMBL" id="NCUN01000010">
    <property type="protein sequence ID" value="ORO61830.1"/>
    <property type="molecule type" value="Genomic_DNA"/>
</dbReference>